<dbReference type="GO" id="GO:0016787">
    <property type="term" value="F:hydrolase activity"/>
    <property type="evidence" value="ECO:0007669"/>
    <property type="project" value="InterPro"/>
</dbReference>
<dbReference type="Pfam" id="PF00383">
    <property type="entry name" value="dCMP_cyt_deam_1"/>
    <property type="match status" value="1"/>
</dbReference>
<sequence length="194" mass="20810">MLFCNPELLLPDTIRAFIETLPDTIPDQKKRMLTVIELSRLNVLHSTGGPFGAAVFTSKTGKLIAAGVNVVVESRCSHAHAEMVALAAAEHYLKTYDLGLPELPDLELVTSTEPCAMCFGAIIWSGVRKVVTGATSHDAEAAGFDEGPKPDNWKACLEARGITVITELCRSEAGTVLKAYNTGGGPIYNPQRAR</sequence>
<dbReference type="CDD" id="cd01285">
    <property type="entry name" value="nucleoside_deaminase"/>
    <property type="match status" value="1"/>
</dbReference>
<dbReference type="PANTHER" id="PTHR11079">
    <property type="entry name" value="CYTOSINE DEAMINASE FAMILY MEMBER"/>
    <property type="match status" value="1"/>
</dbReference>
<dbReference type="Gene3D" id="3.40.140.10">
    <property type="entry name" value="Cytidine Deaminase, domain 2"/>
    <property type="match status" value="1"/>
</dbReference>
<evidence type="ECO:0000256" key="1">
    <source>
        <dbReference type="ARBA" id="ARBA00022723"/>
    </source>
</evidence>
<evidence type="ECO:0000313" key="5">
    <source>
        <dbReference type="Proteomes" id="UP000053937"/>
    </source>
</evidence>
<comment type="caution">
    <text evidence="4">The sequence shown here is derived from an EMBL/GenBank/DDBJ whole genome shotgun (WGS) entry which is preliminary data.</text>
</comment>
<organism evidence="4 5">
    <name type="scientific">Chlorobium limicola</name>
    <dbReference type="NCBI Taxonomy" id="1092"/>
    <lineage>
        <taxon>Bacteria</taxon>
        <taxon>Pseudomonadati</taxon>
        <taxon>Chlorobiota</taxon>
        <taxon>Chlorobiia</taxon>
        <taxon>Chlorobiales</taxon>
        <taxon>Chlorobiaceae</taxon>
        <taxon>Chlorobium/Pelodictyon group</taxon>
        <taxon>Chlorobium</taxon>
    </lineage>
</organism>
<protein>
    <submittedName>
        <fullName evidence="4">dCMP deaminase</fullName>
    </submittedName>
</protein>
<accession>A0A101JBN3</accession>
<evidence type="ECO:0000256" key="2">
    <source>
        <dbReference type="ARBA" id="ARBA00022833"/>
    </source>
</evidence>
<dbReference type="OrthoDB" id="9802676at2"/>
<keyword evidence="1" id="KW-0479">Metal-binding</keyword>
<dbReference type="RefSeq" id="WP_059139256.1">
    <property type="nucleotide sequence ID" value="NZ_LMBR01000179.1"/>
</dbReference>
<dbReference type="InterPro" id="IPR002125">
    <property type="entry name" value="CMP_dCMP_dom"/>
</dbReference>
<reference evidence="4 5" key="1">
    <citation type="submission" date="2015-10" db="EMBL/GenBank/DDBJ databases">
        <title>Draft Genome Sequence of Chlorobium limicola strain Frasassi Growing under Artificial Lighting in the Frasassi Cave System.</title>
        <authorList>
            <person name="Mansor M."/>
            <person name="Macalady J."/>
        </authorList>
    </citation>
    <scope>NUCLEOTIDE SEQUENCE [LARGE SCALE GENOMIC DNA]</scope>
    <source>
        <strain evidence="4 5">Frasassi</strain>
    </source>
</reference>
<gene>
    <name evidence="4" type="ORF">ASB62_07255</name>
</gene>
<dbReference type="PROSITE" id="PS51747">
    <property type="entry name" value="CYT_DCMP_DEAMINASES_2"/>
    <property type="match status" value="1"/>
</dbReference>
<dbReference type="PANTHER" id="PTHR11079:SF162">
    <property type="entry name" value="RIBOFLAVIN BIOSYNTHESIS PROTEIN PYRD, CHLOROPLASTIC"/>
    <property type="match status" value="1"/>
</dbReference>
<name>A0A101JBN3_CHLLI</name>
<keyword evidence="2" id="KW-0862">Zinc</keyword>
<feature type="domain" description="CMP/dCMP-type deaminase" evidence="3">
    <location>
        <begin position="26"/>
        <end position="145"/>
    </location>
</feature>
<keyword evidence="5" id="KW-1185">Reference proteome</keyword>
<dbReference type="InterPro" id="IPR016193">
    <property type="entry name" value="Cytidine_deaminase-like"/>
</dbReference>
<dbReference type="GO" id="GO:0008270">
    <property type="term" value="F:zinc ion binding"/>
    <property type="evidence" value="ECO:0007669"/>
    <property type="project" value="InterPro"/>
</dbReference>
<evidence type="ECO:0000259" key="3">
    <source>
        <dbReference type="PROSITE" id="PS51747"/>
    </source>
</evidence>
<dbReference type="AlphaFoldDB" id="A0A101JBN3"/>
<dbReference type="SUPFAM" id="SSF53927">
    <property type="entry name" value="Cytidine deaminase-like"/>
    <property type="match status" value="1"/>
</dbReference>
<dbReference type="Proteomes" id="UP000053937">
    <property type="component" value="Unassembled WGS sequence"/>
</dbReference>
<dbReference type="InterPro" id="IPR016192">
    <property type="entry name" value="APOBEC/CMP_deaminase_Zn-bd"/>
</dbReference>
<dbReference type="EMBL" id="LMBR01000179">
    <property type="protein sequence ID" value="KUL23825.1"/>
    <property type="molecule type" value="Genomic_DNA"/>
</dbReference>
<proteinExistence type="predicted"/>
<dbReference type="PROSITE" id="PS00903">
    <property type="entry name" value="CYT_DCMP_DEAMINASES_1"/>
    <property type="match status" value="1"/>
</dbReference>
<evidence type="ECO:0000313" key="4">
    <source>
        <dbReference type="EMBL" id="KUL23825.1"/>
    </source>
</evidence>